<evidence type="ECO:0000313" key="1">
    <source>
        <dbReference type="EMBL" id="CDW72312.1"/>
    </source>
</evidence>
<gene>
    <name evidence="1" type="primary">Contig9660.g10334</name>
    <name evidence="1" type="ORF">STYLEM_1271</name>
</gene>
<keyword evidence="2" id="KW-1185">Reference proteome</keyword>
<dbReference type="Proteomes" id="UP000039865">
    <property type="component" value="Unassembled WGS sequence"/>
</dbReference>
<proteinExistence type="predicted"/>
<dbReference type="AlphaFoldDB" id="A0A077ZR02"/>
<reference evidence="1 2" key="1">
    <citation type="submission" date="2014-06" db="EMBL/GenBank/DDBJ databases">
        <authorList>
            <person name="Swart Estienne"/>
        </authorList>
    </citation>
    <scope>NUCLEOTIDE SEQUENCE [LARGE SCALE GENOMIC DNA]</scope>
    <source>
        <strain evidence="1 2">130c</strain>
    </source>
</reference>
<dbReference type="EMBL" id="CCKQ01001207">
    <property type="protein sequence ID" value="CDW72312.1"/>
    <property type="molecule type" value="Genomic_DNA"/>
</dbReference>
<evidence type="ECO:0000313" key="2">
    <source>
        <dbReference type="Proteomes" id="UP000039865"/>
    </source>
</evidence>
<name>A0A077ZR02_STYLE</name>
<dbReference type="InParanoid" id="A0A077ZR02"/>
<organism evidence="1 2">
    <name type="scientific">Stylonychia lemnae</name>
    <name type="common">Ciliate</name>
    <dbReference type="NCBI Taxonomy" id="5949"/>
    <lineage>
        <taxon>Eukaryota</taxon>
        <taxon>Sar</taxon>
        <taxon>Alveolata</taxon>
        <taxon>Ciliophora</taxon>
        <taxon>Intramacronucleata</taxon>
        <taxon>Spirotrichea</taxon>
        <taxon>Stichotrichia</taxon>
        <taxon>Sporadotrichida</taxon>
        <taxon>Oxytrichidae</taxon>
        <taxon>Stylonychinae</taxon>
        <taxon>Stylonychia</taxon>
    </lineage>
</organism>
<sequence length="101" mass="11114">MMRAGLQTGSVQDSDVVPAITAEVKDLNSAEMPDLAPVRKVAAADLSASDFDQDQFYLEFEALFRAASPKKNAKWSSTQAVAAVNGWTCWMSRAYLPWAWI</sequence>
<protein>
    <submittedName>
        <fullName evidence="1">Uncharacterized protein</fullName>
    </submittedName>
</protein>
<accession>A0A077ZR02</accession>